<dbReference type="FunFam" id="1.20.1250.20:FF:000018">
    <property type="entry name" value="MFS transporter permease"/>
    <property type="match status" value="1"/>
</dbReference>
<feature type="transmembrane region" description="Helical" evidence="7">
    <location>
        <begin position="393"/>
        <end position="414"/>
    </location>
</feature>
<dbReference type="PANTHER" id="PTHR43791">
    <property type="entry name" value="PERMEASE-RELATED"/>
    <property type="match status" value="1"/>
</dbReference>
<evidence type="ECO:0000256" key="4">
    <source>
        <dbReference type="ARBA" id="ARBA00022989"/>
    </source>
</evidence>
<dbReference type="STRING" id="1284197.S7ZZ49"/>
<dbReference type="eggNOG" id="KOG2533">
    <property type="taxonomic scope" value="Eukaryota"/>
</dbReference>
<dbReference type="InterPro" id="IPR020846">
    <property type="entry name" value="MFS_dom"/>
</dbReference>
<keyword evidence="2" id="KW-0813">Transport</keyword>
<feature type="transmembrane region" description="Helical" evidence="7">
    <location>
        <begin position="247"/>
        <end position="267"/>
    </location>
</feature>
<evidence type="ECO:0000313" key="10">
    <source>
        <dbReference type="Proteomes" id="UP000015100"/>
    </source>
</evidence>
<dbReference type="InterPro" id="IPR036259">
    <property type="entry name" value="MFS_trans_sf"/>
</dbReference>
<dbReference type="HOGENOM" id="CLU_250024_0_0_1"/>
<dbReference type="FunFam" id="1.20.1250.20:FF:000013">
    <property type="entry name" value="MFS general substrate transporter"/>
    <property type="match status" value="1"/>
</dbReference>
<organism evidence="9 10">
    <name type="scientific">Dactylellina haptotyla (strain CBS 200.50)</name>
    <name type="common">Nematode-trapping fungus</name>
    <name type="synonym">Monacrosporium haptotylum</name>
    <dbReference type="NCBI Taxonomy" id="1284197"/>
    <lineage>
        <taxon>Eukaryota</taxon>
        <taxon>Fungi</taxon>
        <taxon>Dikarya</taxon>
        <taxon>Ascomycota</taxon>
        <taxon>Pezizomycotina</taxon>
        <taxon>Orbiliomycetes</taxon>
        <taxon>Orbiliales</taxon>
        <taxon>Orbiliaceae</taxon>
        <taxon>Dactylellina</taxon>
    </lineage>
</organism>
<keyword evidence="10" id="KW-1185">Reference proteome</keyword>
<reference evidence="10" key="2">
    <citation type="submission" date="2013-04" db="EMBL/GenBank/DDBJ databases">
        <title>Genomic mechanisms accounting for the adaptation to parasitism in nematode-trapping fungi.</title>
        <authorList>
            <person name="Ahren D.G."/>
        </authorList>
    </citation>
    <scope>NUCLEOTIDE SEQUENCE [LARGE SCALE GENOMIC DNA]</scope>
    <source>
        <strain evidence="10">CBS 200.50</strain>
    </source>
</reference>
<comment type="caution">
    <text evidence="9">The sequence shown here is derived from an EMBL/GenBank/DDBJ whole genome shotgun (WGS) entry which is preliminary data.</text>
</comment>
<keyword evidence="3 7" id="KW-0812">Transmembrane</keyword>
<feature type="transmembrane region" description="Helical" evidence="7">
    <location>
        <begin position="215"/>
        <end position="235"/>
    </location>
</feature>
<evidence type="ECO:0000313" key="9">
    <source>
        <dbReference type="EMBL" id="EPS36030.1"/>
    </source>
</evidence>
<feature type="transmembrane region" description="Helical" evidence="7">
    <location>
        <begin position="128"/>
        <end position="147"/>
    </location>
</feature>
<dbReference type="GO" id="GO:0022857">
    <property type="term" value="F:transmembrane transporter activity"/>
    <property type="evidence" value="ECO:0007669"/>
    <property type="project" value="InterPro"/>
</dbReference>
<feature type="domain" description="Major facilitator superfamily (MFS) profile" evidence="8">
    <location>
        <begin position="89"/>
        <end position="519"/>
    </location>
</feature>
<name>S7ZZ49_DACHA</name>
<feature type="transmembrane region" description="Helical" evidence="7">
    <location>
        <begin position="460"/>
        <end position="479"/>
    </location>
</feature>
<feature type="compositionally biased region" description="Low complexity" evidence="6">
    <location>
        <begin position="969"/>
        <end position="1001"/>
    </location>
</feature>
<reference evidence="9 10" key="1">
    <citation type="journal article" date="2013" name="PLoS Genet.">
        <title>Genomic mechanisms accounting for the adaptation to parasitism in nematode-trapping fungi.</title>
        <authorList>
            <person name="Meerupati T."/>
            <person name="Andersson K.M."/>
            <person name="Friman E."/>
            <person name="Kumar D."/>
            <person name="Tunlid A."/>
            <person name="Ahren D."/>
        </authorList>
    </citation>
    <scope>NUCLEOTIDE SEQUENCE [LARGE SCALE GENOMIC DNA]</scope>
    <source>
        <strain evidence="9 10">CBS 200.50</strain>
    </source>
</reference>
<feature type="transmembrane region" description="Helical" evidence="7">
    <location>
        <begin position="367"/>
        <end position="387"/>
    </location>
</feature>
<gene>
    <name evidence="9" type="ORF">H072_10517</name>
</gene>
<proteinExistence type="predicted"/>
<evidence type="ECO:0000256" key="1">
    <source>
        <dbReference type="ARBA" id="ARBA00004141"/>
    </source>
</evidence>
<dbReference type="PANTHER" id="PTHR43791:SF27">
    <property type="entry name" value="TRANSPORTER, PUTATIVE (AFU_ORTHOLOGUE AFUA_2G15730)-RELATED"/>
    <property type="match status" value="1"/>
</dbReference>
<comment type="subcellular location">
    <subcellularLocation>
        <location evidence="1">Membrane</location>
        <topology evidence="1">Multi-pass membrane protein</topology>
    </subcellularLocation>
</comment>
<keyword evidence="4 7" id="KW-1133">Transmembrane helix</keyword>
<feature type="transmembrane region" description="Helical" evidence="7">
    <location>
        <begin position="491"/>
        <end position="512"/>
    </location>
</feature>
<feature type="transmembrane region" description="Helical" evidence="7">
    <location>
        <begin position="180"/>
        <end position="203"/>
    </location>
</feature>
<feature type="transmembrane region" description="Helical" evidence="7">
    <location>
        <begin position="331"/>
        <end position="355"/>
    </location>
</feature>
<evidence type="ECO:0000256" key="2">
    <source>
        <dbReference type="ARBA" id="ARBA00022448"/>
    </source>
</evidence>
<feature type="transmembrane region" description="Helical" evidence="7">
    <location>
        <begin position="153"/>
        <end position="173"/>
    </location>
</feature>
<protein>
    <recommendedName>
        <fullName evidence="8">Major facilitator superfamily (MFS) profile domain-containing protein</fullName>
    </recommendedName>
</protein>
<feature type="transmembrane region" description="Helical" evidence="7">
    <location>
        <begin position="426"/>
        <end position="448"/>
    </location>
</feature>
<evidence type="ECO:0000256" key="6">
    <source>
        <dbReference type="SAM" id="MobiDB-lite"/>
    </source>
</evidence>
<accession>S7ZZ49</accession>
<dbReference type="InterPro" id="IPR011701">
    <property type="entry name" value="MFS"/>
</dbReference>
<dbReference type="Proteomes" id="UP000015100">
    <property type="component" value="Unassembled WGS sequence"/>
</dbReference>
<sequence>MSTSRLLSHNNRSSEDDYEGGLERLSREEDPPSDQIELRTFRRNTLNVETSSQVAVTDDDSDDSDLDETYLLFTAEETNHVVTRFDRYLVPFLALLYMLSFLDRSNIGNARIAGMEADLQMSHGQYEWLLTVFYITYILFEWMALLWKVFPAHAYVAFCVAGWGLVASLQGIVPNFASLLLARAALGIAEAAFGPGVPFYLSFFYKREELAFRTGLFISAAPLSTAYAGSLAYLLTSLDTGLAPWRALFIIEGWPSLIAAVVAWWYIPDGPGDAWFLKSEEERQIAVIRLQGHSRRQRRLSFFKAATGRKNNSGRFDWREVIVALKEPQNWLTALMFFSCNVAFSSLPVFLPTIINEMGNTALASQALSAPPYVVAFITVILVSYFSDRLHSRGVFVINCALAGAFGYGILAFAPQLGLLDWKWRYAAVYFAASGIFSAIAIIIPWTVGNSESAEGRGTGVAILNLVGQCGPLLGTRLYPARDGPYYTKGMTICGAFMLAVAGLAFGLRIMIAKENRKRDEAYLRRARGAAEAGTWLVSAGCRVSKNMKTFWRRVRRGGKQKQAVPPVYSASSHNDENMLNNTDTSQTNHGEFDDTEELPKYLEAMQNDLSAISQKVVELSKLQQEYLGKSDTCPEESMIDLDRKLQAILKWQERDLANGKDSKNFRSKGKNPSDSPSGVDINENGGMDLEKLHTKDIDPEGFCNNDDLAVAFLDCAQTVYRAGRQFMDQKTGPPSQDDIRKAFVLAIAKSQDPEFRTQLIDRLGQNFNQPATAPKTPPQADKPLEANKAEIFCNNETKSLPNILLERETRSRWQNLSTENSIGSLHHVPHLYTETMAVSDAYQFLPKKQYPRGLCNEAEVSASTKSMNIAYEHGKSEPSEPAEIDTEIPTHISPLFYPTTKPCSPQCTPEDSNVVEFSIDDEIDKEEEGAEKLKAAHLLLLILALTDKGFEDPSWNEDYSSICDGESVSDGSDSSEGSGSSTSHSSSSTNTSTSSQCSSTRPARSYPSRGGAKRRRTDDEGDDDESNKPPSNKLLVQRIEYSQRQLTCPFAKANPGEHQGCQLIHRKNLSGIKEHVKRNHFNGVLPAIIHQARTWDDVFLCCIRISNIAWKGSVPSPYFEVASQLHRIREHQSQILETISLSPSNNSLPSDTSSEIASGFRQILPRPPRNSFHKPSLIDRGYESSSLDLQQNDALTASKTPASSIFNSLVEEVTISQRMLDIATHDSFKDIFDALVAPEFSTITLDALEQTGLEHLGQYMDSNFDTDINQPLRAVLGPESQLLPVLDEYLIDYGEDGYSPGETSDETSLGESDTENIETFFQIASYLQGIPPIPVPESSLSGSNTQSHKPIDLSQNRYTNPLSAILPTPSKKYTLLLKLRDQMPVQPSIGQSGPKKFHFDDIPEFKSELLSWMIQTFSDPSISRDTCEFENPKNSERIFGIDSLADELEWIWEAFEKDSAAFFYNPKRAADEA</sequence>
<feature type="region of interest" description="Disordered" evidence="6">
    <location>
        <begin position="1"/>
        <end position="34"/>
    </location>
</feature>
<feature type="region of interest" description="Disordered" evidence="6">
    <location>
        <begin position="660"/>
        <end position="686"/>
    </location>
</feature>
<dbReference type="OrthoDB" id="2985014at2759"/>
<keyword evidence="5 7" id="KW-0472">Membrane</keyword>
<feature type="compositionally biased region" description="Basic and acidic residues" evidence="6">
    <location>
        <begin position="21"/>
        <end position="34"/>
    </location>
</feature>
<evidence type="ECO:0000256" key="3">
    <source>
        <dbReference type="ARBA" id="ARBA00022692"/>
    </source>
</evidence>
<feature type="region of interest" description="Disordered" evidence="6">
    <location>
        <begin position="962"/>
        <end position="1035"/>
    </location>
</feature>
<feature type="compositionally biased region" description="Polar residues" evidence="6">
    <location>
        <begin position="1"/>
        <end position="11"/>
    </location>
</feature>
<dbReference type="EMBL" id="AQGS01000985">
    <property type="protein sequence ID" value="EPS36030.1"/>
    <property type="molecule type" value="Genomic_DNA"/>
</dbReference>
<evidence type="ECO:0000259" key="8">
    <source>
        <dbReference type="PROSITE" id="PS50850"/>
    </source>
</evidence>
<dbReference type="PROSITE" id="PS50850">
    <property type="entry name" value="MFS"/>
    <property type="match status" value="1"/>
</dbReference>
<evidence type="ECO:0000256" key="7">
    <source>
        <dbReference type="SAM" id="Phobius"/>
    </source>
</evidence>
<dbReference type="Gene3D" id="1.20.1250.20">
    <property type="entry name" value="MFS general substrate transporter like domains"/>
    <property type="match status" value="2"/>
</dbReference>
<dbReference type="SUPFAM" id="SSF103473">
    <property type="entry name" value="MFS general substrate transporter"/>
    <property type="match status" value="1"/>
</dbReference>
<dbReference type="Pfam" id="PF07690">
    <property type="entry name" value="MFS_1"/>
    <property type="match status" value="1"/>
</dbReference>
<dbReference type="GO" id="GO:0016020">
    <property type="term" value="C:membrane"/>
    <property type="evidence" value="ECO:0007669"/>
    <property type="project" value="UniProtKB-SubCell"/>
</dbReference>
<evidence type="ECO:0000256" key="5">
    <source>
        <dbReference type="ARBA" id="ARBA00023136"/>
    </source>
</evidence>